<evidence type="ECO:0000313" key="7">
    <source>
        <dbReference type="Proteomes" id="UP000070501"/>
    </source>
</evidence>
<dbReference type="InterPro" id="IPR029058">
    <property type="entry name" value="AB_hydrolase_fold"/>
</dbReference>
<comment type="catalytic activity">
    <reaction evidence="3">
        <text>a monoacylglycerol + H2O = glycerol + a fatty acid + H(+)</text>
        <dbReference type="Rhea" id="RHEA:15245"/>
        <dbReference type="ChEBI" id="CHEBI:15377"/>
        <dbReference type="ChEBI" id="CHEBI:15378"/>
        <dbReference type="ChEBI" id="CHEBI:17408"/>
        <dbReference type="ChEBI" id="CHEBI:17754"/>
        <dbReference type="ChEBI" id="CHEBI:28868"/>
    </reaction>
</comment>
<dbReference type="SUPFAM" id="SSF53474">
    <property type="entry name" value="alpha/beta-Hydrolases"/>
    <property type="match status" value="1"/>
</dbReference>
<comment type="similarity">
    <text evidence="1">Belongs to the AB hydrolase superfamily. Lipase family. Class 3 subfamily.</text>
</comment>
<gene>
    <name evidence="6" type="ORF">Micbo1qcDRAFT_177708</name>
</gene>
<evidence type="ECO:0000256" key="2">
    <source>
        <dbReference type="ARBA" id="ARBA00047591"/>
    </source>
</evidence>
<comment type="catalytic activity">
    <reaction evidence="2">
        <text>a diacylglycerol + H2O = a monoacylglycerol + a fatty acid + H(+)</text>
        <dbReference type="Rhea" id="RHEA:32731"/>
        <dbReference type="ChEBI" id="CHEBI:15377"/>
        <dbReference type="ChEBI" id="CHEBI:15378"/>
        <dbReference type="ChEBI" id="CHEBI:17408"/>
        <dbReference type="ChEBI" id="CHEBI:18035"/>
        <dbReference type="ChEBI" id="CHEBI:28868"/>
    </reaction>
</comment>
<evidence type="ECO:0000259" key="5">
    <source>
        <dbReference type="Pfam" id="PF01764"/>
    </source>
</evidence>
<dbReference type="GO" id="GO:0006629">
    <property type="term" value="P:lipid metabolic process"/>
    <property type="evidence" value="ECO:0007669"/>
    <property type="project" value="InterPro"/>
</dbReference>
<evidence type="ECO:0000256" key="4">
    <source>
        <dbReference type="SAM" id="Coils"/>
    </source>
</evidence>
<organism evidence="6 7">
    <name type="scientific">Microdochium bolleyi</name>
    <dbReference type="NCBI Taxonomy" id="196109"/>
    <lineage>
        <taxon>Eukaryota</taxon>
        <taxon>Fungi</taxon>
        <taxon>Dikarya</taxon>
        <taxon>Ascomycota</taxon>
        <taxon>Pezizomycotina</taxon>
        <taxon>Sordariomycetes</taxon>
        <taxon>Xylariomycetidae</taxon>
        <taxon>Xylariales</taxon>
        <taxon>Microdochiaceae</taxon>
        <taxon>Microdochium</taxon>
    </lineage>
</organism>
<dbReference type="PANTHER" id="PTHR45856:SF24">
    <property type="entry name" value="FUNGAL LIPASE-LIKE DOMAIN-CONTAINING PROTEIN"/>
    <property type="match status" value="1"/>
</dbReference>
<sequence>MSPSKVSNKLDNATNAMFKIVAENIITAYNAHKYMTNGEAYDKFQSNVPNNKDTALDQLSQDAVKAIEKFNPNLSKIHPIFVAEPTIFGATAQASRTDEQLVLALLKAGSNDGAVPQLPVYGLGDDGHYINVLVYRGTATKYEGYCDIKGWGDNVSCMLPTNESATKQSQYGKVQNSLFGFYQNGTVFDSLANSTHLAVNMVKRAEPSLAWVSGGHSLGGAMMTIAMLDLYAGKVLKPDTVITTNYGTLMIGNGDFKDSYNLTSENNTITVLNICDFVPTFSGLLAPADNVEVYQQVGMRVTFVWQKGEVWANHSMVNVYWQMVSEYFVLIKPMPTRVAHNADIKSVYRERDKLATERVRRETDNELDLASDTIETIQESLQIMTNERNNLKSDKNRVSGDLADVTAQNDSLAKTLNQAQKGLESVTQEKTGLQSQLTSAKETSYKLEQGKGGLQSQVNDITGKLTTI</sequence>
<reference evidence="7" key="1">
    <citation type="submission" date="2016-02" db="EMBL/GenBank/DDBJ databases">
        <title>Draft genome sequence of Microdochium bolleyi, a fungal endophyte of beachgrass.</title>
        <authorList>
            <consortium name="DOE Joint Genome Institute"/>
            <person name="David A.S."/>
            <person name="May G."/>
            <person name="Haridas S."/>
            <person name="Lim J."/>
            <person name="Wang M."/>
            <person name="Labutti K."/>
            <person name="Lipzen A."/>
            <person name="Barry K."/>
            <person name="Grigoriev I.V."/>
        </authorList>
    </citation>
    <scope>NUCLEOTIDE SEQUENCE [LARGE SCALE GENOMIC DNA]</scope>
    <source>
        <strain evidence="7">J235TASD1</strain>
    </source>
</reference>
<evidence type="ECO:0000313" key="6">
    <source>
        <dbReference type="EMBL" id="KXJ88638.1"/>
    </source>
</evidence>
<dbReference type="AlphaFoldDB" id="A0A136IUR4"/>
<name>A0A136IUR4_9PEZI</name>
<dbReference type="Proteomes" id="UP000070501">
    <property type="component" value="Unassembled WGS sequence"/>
</dbReference>
<dbReference type="InterPro" id="IPR002921">
    <property type="entry name" value="Fungal_lipase-type"/>
</dbReference>
<protein>
    <recommendedName>
        <fullName evidence="5">Fungal lipase-type domain-containing protein</fullName>
    </recommendedName>
</protein>
<dbReference type="OrthoDB" id="426718at2759"/>
<evidence type="ECO:0000256" key="1">
    <source>
        <dbReference type="ARBA" id="ARBA00043996"/>
    </source>
</evidence>
<dbReference type="Gene3D" id="3.40.50.1820">
    <property type="entry name" value="alpha/beta hydrolase"/>
    <property type="match status" value="1"/>
</dbReference>
<proteinExistence type="inferred from homology"/>
<dbReference type="PANTHER" id="PTHR45856">
    <property type="entry name" value="ALPHA/BETA-HYDROLASES SUPERFAMILY PROTEIN"/>
    <property type="match status" value="1"/>
</dbReference>
<evidence type="ECO:0000256" key="3">
    <source>
        <dbReference type="ARBA" id="ARBA00048461"/>
    </source>
</evidence>
<dbReference type="InterPro" id="IPR051218">
    <property type="entry name" value="Sec_MonoDiacylglyc_Lipase"/>
</dbReference>
<feature type="coiled-coil region" evidence="4">
    <location>
        <begin position="374"/>
        <end position="443"/>
    </location>
</feature>
<keyword evidence="7" id="KW-1185">Reference proteome</keyword>
<keyword evidence="4" id="KW-0175">Coiled coil</keyword>
<feature type="domain" description="Fungal lipase-type" evidence="5">
    <location>
        <begin position="132"/>
        <end position="283"/>
    </location>
</feature>
<accession>A0A136IUR4</accession>
<dbReference type="InParanoid" id="A0A136IUR4"/>
<dbReference type="EMBL" id="KQ964257">
    <property type="protein sequence ID" value="KXJ88638.1"/>
    <property type="molecule type" value="Genomic_DNA"/>
</dbReference>
<dbReference type="Pfam" id="PF01764">
    <property type="entry name" value="Lipase_3"/>
    <property type="match status" value="1"/>
</dbReference>